<reference evidence="1 2" key="1">
    <citation type="submission" date="2023-08" db="EMBL/GenBank/DDBJ databases">
        <title>A Necator americanus chromosomal reference genome.</title>
        <authorList>
            <person name="Ilik V."/>
            <person name="Petrzelkova K.J."/>
            <person name="Pardy F."/>
            <person name="Fuh T."/>
            <person name="Niatou-Singa F.S."/>
            <person name="Gouil Q."/>
            <person name="Baker L."/>
            <person name="Ritchie M.E."/>
            <person name="Jex A.R."/>
            <person name="Gazzola D."/>
            <person name="Li H."/>
            <person name="Toshio Fujiwara R."/>
            <person name="Zhan B."/>
            <person name="Aroian R.V."/>
            <person name="Pafco B."/>
            <person name="Schwarz E.M."/>
        </authorList>
    </citation>
    <scope>NUCLEOTIDE SEQUENCE [LARGE SCALE GENOMIC DNA]</scope>
    <source>
        <strain evidence="1 2">Aroian</strain>
        <tissue evidence="1">Whole animal</tissue>
    </source>
</reference>
<gene>
    <name evidence="1" type="primary">Necator_chrII.g4635</name>
    <name evidence="1" type="ORF">RB195_016843</name>
</gene>
<evidence type="ECO:0000313" key="1">
    <source>
        <dbReference type="EMBL" id="KAK6732723.1"/>
    </source>
</evidence>
<name>A0ABR1C5M6_NECAM</name>
<accession>A0ABR1C5M6</accession>
<sequence>MGLILQNNLTAREFYPSGQALALIALPRHQRSGCPEIRRDSLSNANKILVTSIHISEEDSLYAPWKA</sequence>
<dbReference type="EMBL" id="JAVFWL010000002">
    <property type="protein sequence ID" value="KAK6732723.1"/>
    <property type="molecule type" value="Genomic_DNA"/>
</dbReference>
<comment type="caution">
    <text evidence="1">The sequence shown here is derived from an EMBL/GenBank/DDBJ whole genome shotgun (WGS) entry which is preliminary data.</text>
</comment>
<protein>
    <submittedName>
        <fullName evidence="1">Uncharacterized protein</fullName>
    </submittedName>
</protein>
<keyword evidence="2" id="KW-1185">Reference proteome</keyword>
<organism evidence="1 2">
    <name type="scientific">Necator americanus</name>
    <name type="common">Human hookworm</name>
    <dbReference type="NCBI Taxonomy" id="51031"/>
    <lineage>
        <taxon>Eukaryota</taxon>
        <taxon>Metazoa</taxon>
        <taxon>Ecdysozoa</taxon>
        <taxon>Nematoda</taxon>
        <taxon>Chromadorea</taxon>
        <taxon>Rhabditida</taxon>
        <taxon>Rhabditina</taxon>
        <taxon>Rhabditomorpha</taxon>
        <taxon>Strongyloidea</taxon>
        <taxon>Ancylostomatidae</taxon>
        <taxon>Bunostominae</taxon>
        <taxon>Necator</taxon>
    </lineage>
</organism>
<evidence type="ECO:0000313" key="2">
    <source>
        <dbReference type="Proteomes" id="UP001303046"/>
    </source>
</evidence>
<dbReference type="Proteomes" id="UP001303046">
    <property type="component" value="Unassembled WGS sequence"/>
</dbReference>
<proteinExistence type="predicted"/>